<proteinExistence type="predicted"/>
<reference evidence="1" key="1">
    <citation type="submission" date="2023-09" db="EMBL/GenBank/DDBJ databases">
        <title>Vallitalea sediminicola and Vallitalea maricola sp. nov., anaerobic bacteria isolated from marine sediment.</title>
        <authorList>
            <person name="Hirano S."/>
            <person name="Maeda A."/>
            <person name="Terahara T."/>
            <person name="Mori K."/>
            <person name="Hamada M."/>
            <person name="Matsumoto R."/>
            <person name="Kobayashi T."/>
        </authorList>
    </citation>
    <scope>NUCLEOTIDE SEQUENCE</scope>
    <source>
        <strain evidence="1">AN17-2</strain>
    </source>
</reference>
<gene>
    <name evidence="1" type="ORF">AN2V17_13040</name>
</gene>
<evidence type="ECO:0000313" key="1">
    <source>
        <dbReference type="EMBL" id="GMQ62073.1"/>
    </source>
</evidence>
<protein>
    <submittedName>
        <fullName evidence="1">Uncharacterized protein</fullName>
    </submittedName>
</protein>
<evidence type="ECO:0000313" key="2">
    <source>
        <dbReference type="Proteomes" id="UP001374599"/>
    </source>
</evidence>
<keyword evidence="2" id="KW-1185">Reference proteome</keyword>
<accession>A0ACB5UHP3</accession>
<dbReference type="EMBL" id="BTPU01000020">
    <property type="protein sequence ID" value="GMQ62073.1"/>
    <property type="molecule type" value="Genomic_DNA"/>
</dbReference>
<name>A0ACB5UHP3_9FIRM</name>
<comment type="caution">
    <text evidence="1">The sequence shown here is derived from an EMBL/GenBank/DDBJ whole genome shotgun (WGS) entry which is preliminary data.</text>
</comment>
<organism evidence="1 2">
    <name type="scientific">Vallitalea maricola</name>
    <dbReference type="NCBI Taxonomy" id="3074433"/>
    <lineage>
        <taxon>Bacteria</taxon>
        <taxon>Bacillati</taxon>
        <taxon>Bacillota</taxon>
        <taxon>Clostridia</taxon>
        <taxon>Lachnospirales</taxon>
        <taxon>Vallitaleaceae</taxon>
        <taxon>Vallitalea</taxon>
    </lineage>
</organism>
<sequence>MKIYPKKEEYIITREDVDVLPASILLSDIQIKFVSAMSREYILKTIIDEIIEDYEEEFNKNYN</sequence>
<dbReference type="Proteomes" id="UP001374599">
    <property type="component" value="Unassembled WGS sequence"/>
</dbReference>